<dbReference type="Proteomes" id="UP000186323">
    <property type="component" value="Chromosome I"/>
</dbReference>
<dbReference type="Gene3D" id="3.40.50.150">
    <property type="entry name" value="Vaccinia Virus protein VP39"/>
    <property type="match status" value="1"/>
</dbReference>
<dbReference type="Pfam" id="PF00398">
    <property type="entry name" value="RrnaAD"/>
    <property type="match status" value="1"/>
</dbReference>
<dbReference type="InterPro" id="IPR023165">
    <property type="entry name" value="rRNA_Ade_diMease-like_C"/>
</dbReference>
<dbReference type="OrthoDB" id="9814755at2"/>
<keyword evidence="4 7" id="KW-0808">Transferase</keyword>
<dbReference type="NCBIfam" id="TIGR00755">
    <property type="entry name" value="ksgA"/>
    <property type="match status" value="1"/>
</dbReference>
<accession>A0A1K1LDT0</accession>
<feature type="binding site" evidence="7 8">
    <location>
        <position position="88"/>
    </location>
    <ligand>
        <name>S-adenosyl-L-methionine</name>
        <dbReference type="ChEBI" id="CHEBI:59789"/>
    </ligand>
</feature>
<organism evidence="10 11">
    <name type="scientific">Desulfovibrio piger</name>
    <dbReference type="NCBI Taxonomy" id="901"/>
    <lineage>
        <taxon>Bacteria</taxon>
        <taxon>Pseudomonadati</taxon>
        <taxon>Thermodesulfobacteriota</taxon>
        <taxon>Desulfovibrionia</taxon>
        <taxon>Desulfovibrionales</taxon>
        <taxon>Desulfovibrionaceae</taxon>
        <taxon>Desulfovibrio</taxon>
    </lineage>
</organism>
<dbReference type="InterPro" id="IPR020598">
    <property type="entry name" value="rRNA_Ade_methylase_Trfase_N"/>
</dbReference>
<evidence type="ECO:0000256" key="5">
    <source>
        <dbReference type="ARBA" id="ARBA00022691"/>
    </source>
</evidence>
<comment type="catalytic activity">
    <reaction evidence="7">
        <text>adenosine(1518)/adenosine(1519) in 16S rRNA + 4 S-adenosyl-L-methionine = N(6)-dimethyladenosine(1518)/N(6)-dimethyladenosine(1519) in 16S rRNA + 4 S-adenosyl-L-homocysteine + 4 H(+)</text>
        <dbReference type="Rhea" id="RHEA:19609"/>
        <dbReference type="Rhea" id="RHEA-COMP:10232"/>
        <dbReference type="Rhea" id="RHEA-COMP:10233"/>
        <dbReference type="ChEBI" id="CHEBI:15378"/>
        <dbReference type="ChEBI" id="CHEBI:57856"/>
        <dbReference type="ChEBI" id="CHEBI:59789"/>
        <dbReference type="ChEBI" id="CHEBI:74411"/>
        <dbReference type="ChEBI" id="CHEBI:74493"/>
        <dbReference type="EC" id="2.1.1.182"/>
    </reaction>
</comment>
<feature type="binding site" evidence="7 8">
    <location>
        <position position="16"/>
    </location>
    <ligand>
        <name>S-adenosyl-L-methionine</name>
        <dbReference type="ChEBI" id="CHEBI:59789"/>
    </ligand>
</feature>
<dbReference type="AlphaFoldDB" id="A0A1K1LDT0"/>
<keyword evidence="5 7" id="KW-0949">S-adenosyl-L-methionine</keyword>
<sequence>MNENTQPKAKKSLGQHFLRHESICKRIASLLLPRDTDNVIEIGPGPGALTRALEAQPHARLVLLEKDSHWAAERQRLGAARTQAVLTDALRFDWSRITPADPWKIIGNLPYNVASPMMWDLFSRATGLVRAAFMVQKEVGQRLAAAPGNGHYGALSVWVQSFARPRMEFVVGPGAFSPPPRVDSAVLSFEPLPLDQRPERPELLALVIKICFQQRRKQLGSIARRCPPAPWLSAAIEQAGITPTLRPEQLTVADFQHISRFGASLLDNPLKN</sequence>
<gene>
    <name evidence="7" type="primary">rsmA</name>
    <name evidence="7" type="synonym">ksgA</name>
    <name evidence="10" type="ORF">DESPIGER_1004</name>
</gene>
<feature type="binding site" evidence="7 8">
    <location>
        <position position="65"/>
    </location>
    <ligand>
        <name>S-adenosyl-L-methionine</name>
        <dbReference type="ChEBI" id="CHEBI:59789"/>
    </ligand>
</feature>
<dbReference type="SMART" id="SM00650">
    <property type="entry name" value="rADc"/>
    <property type="match status" value="1"/>
</dbReference>
<dbReference type="RefSeq" id="WP_072333874.1">
    <property type="nucleotide sequence ID" value="NZ_CALJDE010000016.1"/>
</dbReference>
<dbReference type="PROSITE" id="PS01131">
    <property type="entry name" value="RRNA_A_DIMETH"/>
    <property type="match status" value="1"/>
</dbReference>
<comment type="similarity">
    <text evidence="7">Belongs to the class I-like SAM-binding methyltransferase superfamily. rRNA adenine N(6)-methyltransferase family. RsmA subfamily.</text>
</comment>
<comment type="subcellular location">
    <subcellularLocation>
        <location evidence="7">Cytoplasm</location>
    </subcellularLocation>
</comment>
<evidence type="ECO:0000256" key="3">
    <source>
        <dbReference type="ARBA" id="ARBA00022603"/>
    </source>
</evidence>
<keyword evidence="11" id="KW-1185">Reference proteome</keyword>
<evidence type="ECO:0000256" key="8">
    <source>
        <dbReference type="PROSITE-ProRule" id="PRU01026"/>
    </source>
</evidence>
<protein>
    <recommendedName>
        <fullName evidence="7">Ribosomal RNA small subunit methyltransferase A</fullName>
        <ecNumber evidence="7">2.1.1.182</ecNumber>
    </recommendedName>
    <alternativeName>
        <fullName evidence="7">16S rRNA (adenine(1518)-N(6)/adenine(1519)-N(6))-dimethyltransferase</fullName>
    </alternativeName>
    <alternativeName>
        <fullName evidence="7">16S rRNA dimethyladenosine transferase</fullName>
    </alternativeName>
    <alternativeName>
        <fullName evidence="7">16S rRNA dimethylase</fullName>
    </alternativeName>
    <alternativeName>
        <fullName evidence="7">S-adenosylmethionine-6-N', N'-adenosyl(rRNA) dimethyltransferase</fullName>
    </alternativeName>
</protein>
<feature type="binding site" evidence="7 8">
    <location>
        <position position="18"/>
    </location>
    <ligand>
        <name>S-adenosyl-L-methionine</name>
        <dbReference type="ChEBI" id="CHEBI:59789"/>
    </ligand>
</feature>
<dbReference type="GO" id="GO:0005829">
    <property type="term" value="C:cytosol"/>
    <property type="evidence" value="ECO:0007669"/>
    <property type="project" value="TreeGrafter"/>
</dbReference>
<dbReference type="GO" id="GO:0003723">
    <property type="term" value="F:RNA binding"/>
    <property type="evidence" value="ECO:0007669"/>
    <property type="project" value="UniProtKB-UniRule"/>
</dbReference>
<name>A0A1K1LDT0_9BACT</name>
<evidence type="ECO:0000256" key="1">
    <source>
        <dbReference type="ARBA" id="ARBA00022490"/>
    </source>
</evidence>
<dbReference type="Gene3D" id="1.10.8.100">
    <property type="entry name" value="Ribosomal RNA adenine dimethylase-like, domain 2"/>
    <property type="match status" value="1"/>
</dbReference>
<proteinExistence type="inferred from homology"/>
<evidence type="ECO:0000256" key="2">
    <source>
        <dbReference type="ARBA" id="ARBA00022552"/>
    </source>
</evidence>
<dbReference type="InterPro" id="IPR011530">
    <property type="entry name" value="rRNA_adenine_dimethylase"/>
</dbReference>
<dbReference type="InterPro" id="IPR020596">
    <property type="entry name" value="rRNA_Ade_Mease_Trfase_CS"/>
</dbReference>
<reference evidence="11" key="1">
    <citation type="submission" date="2016-10" db="EMBL/GenBank/DDBJ databases">
        <authorList>
            <person name="Wegmann U."/>
        </authorList>
    </citation>
    <scope>NUCLEOTIDE SEQUENCE [LARGE SCALE GENOMIC DNA]</scope>
</reference>
<evidence type="ECO:0000256" key="6">
    <source>
        <dbReference type="ARBA" id="ARBA00022884"/>
    </source>
</evidence>
<dbReference type="PANTHER" id="PTHR11727:SF7">
    <property type="entry name" value="DIMETHYLADENOSINE TRANSFERASE-RELATED"/>
    <property type="match status" value="1"/>
</dbReference>
<dbReference type="PROSITE" id="PS51689">
    <property type="entry name" value="SAM_RNA_A_N6_MT"/>
    <property type="match status" value="1"/>
</dbReference>
<evidence type="ECO:0000259" key="9">
    <source>
        <dbReference type="SMART" id="SM00650"/>
    </source>
</evidence>
<evidence type="ECO:0000313" key="11">
    <source>
        <dbReference type="Proteomes" id="UP000186323"/>
    </source>
</evidence>
<dbReference type="InterPro" id="IPR029063">
    <property type="entry name" value="SAM-dependent_MTases_sf"/>
</dbReference>
<keyword evidence="1 7" id="KW-0963">Cytoplasm</keyword>
<comment type="function">
    <text evidence="7">Specifically dimethylates two adjacent adenosines (A1518 and A1519) in the loop of a conserved hairpin near the 3'-end of 16S rRNA in the 30S particle. May play a critical role in biogenesis of 30S subunits.</text>
</comment>
<dbReference type="GO" id="GO:0052908">
    <property type="term" value="F:16S rRNA (adenine(1518)-N(6)/adenine(1519)-N(6))-dimethyltransferase activity"/>
    <property type="evidence" value="ECO:0007669"/>
    <property type="project" value="UniProtKB-EC"/>
</dbReference>
<dbReference type="PANTHER" id="PTHR11727">
    <property type="entry name" value="DIMETHYLADENOSINE TRANSFERASE"/>
    <property type="match status" value="1"/>
</dbReference>
<keyword evidence="6 7" id="KW-0694">RNA-binding</keyword>
<dbReference type="KEGG" id="dpg:DESPIGER_1004"/>
<feature type="binding site" evidence="7 8">
    <location>
        <position position="108"/>
    </location>
    <ligand>
        <name>S-adenosyl-L-methionine</name>
        <dbReference type="ChEBI" id="CHEBI:59789"/>
    </ligand>
</feature>
<keyword evidence="3 7" id="KW-0489">Methyltransferase</keyword>
<dbReference type="HAMAP" id="MF_00607">
    <property type="entry name" value="16SrRNA_methyltr_A"/>
    <property type="match status" value="1"/>
</dbReference>
<keyword evidence="2 7" id="KW-0698">rRNA processing</keyword>
<dbReference type="EMBL" id="LT630450">
    <property type="protein sequence ID" value="SFV72867.1"/>
    <property type="molecule type" value="Genomic_DNA"/>
</dbReference>
<dbReference type="InterPro" id="IPR001737">
    <property type="entry name" value="KsgA/Erm"/>
</dbReference>
<evidence type="ECO:0000256" key="4">
    <source>
        <dbReference type="ARBA" id="ARBA00022679"/>
    </source>
</evidence>
<dbReference type="SUPFAM" id="SSF53335">
    <property type="entry name" value="S-adenosyl-L-methionine-dependent methyltransferases"/>
    <property type="match status" value="1"/>
</dbReference>
<evidence type="ECO:0000256" key="7">
    <source>
        <dbReference type="HAMAP-Rule" id="MF_00607"/>
    </source>
</evidence>
<feature type="binding site" evidence="7 8">
    <location>
        <position position="43"/>
    </location>
    <ligand>
        <name>S-adenosyl-L-methionine</name>
        <dbReference type="ChEBI" id="CHEBI:59789"/>
    </ligand>
</feature>
<dbReference type="EC" id="2.1.1.182" evidence="7"/>
<dbReference type="CDD" id="cd02440">
    <property type="entry name" value="AdoMet_MTases"/>
    <property type="match status" value="1"/>
</dbReference>
<evidence type="ECO:0000313" key="10">
    <source>
        <dbReference type="EMBL" id="SFV72867.1"/>
    </source>
</evidence>
<feature type="domain" description="Ribosomal RNA adenine methylase transferase N-terminal" evidence="9">
    <location>
        <begin position="23"/>
        <end position="193"/>
    </location>
</feature>